<gene>
    <name evidence="2" type="ORF">H9977_06525</name>
</gene>
<protein>
    <submittedName>
        <fullName evidence="2">PepSY-like domain-containing protein</fullName>
    </submittedName>
</protein>
<evidence type="ECO:0000313" key="3">
    <source>
        <dbReference type="Proteomes" id="UP000886740"/>
    </source>
</evidence>
<organism evidence="2 3">
    <name type="scientific">Candidatus Parabacteroides intestinipullorum</name>
    <dbReference type="NCBI Taxonomy" id="2838723"/>
    <lineage>
        <taxon>Bacteria</taxon>
        <taxon>Pseudomonadati</taxon>
        <taxon>Bacteroidota</taxon>
        <taxon>Bacteroidia</taxon>
        <taxon>Bacteroidales</taxon>
        <taxon>Tannerellaceae</taxon>
        <taxon>Parabacteroides</taxon>
    </lineage>
</organism>
<name>A0A9D2BGR4_9BACT</name>
<dbReference type="SUPFAM" id="SSF160574">
    <property type="entry name" value="BT0923-like"/>
    <property type="match status" value="2"/>
</dbReference>
<reference evidence="2" key="1">
    <citation type="journal article" date="2021" name="PeerJ">
        <title>Extensive microbial diversity within the chicken gut microbiome revealed by metagenomics and culture.</title>
        <authorList>
            <person name="Gilroy R."/>
            <person name="Ravi A."/>
            <person name="Getino M."/>
            <person name="Pursley I."/>
            <person name="Horton D.L."/>
            <person name="Alikhan N.F."/>
            <person name="Baker D."/>
            <person name="Gharbi K."/>
            <person name="Hall N."/>
            <person name="Watson M."/>
            <person name="Adriaenssens E.M."/>
            <person name="Foster-Nyarko E."/>
            <person name="Jarju S."/>
            <person name="Secka A."/>
            <person name="Antonio M."/>
            <person name="Oren A."/>
            <person name="Chaudhuri R.R."/>
            <person name="La Ragione R."/>
            <person name="Hildebrand F."/>
            <person name="Pallen M.J."/>
        </authorList>
    </citation>
    <scope>NUCLEOTIDE SEQUENCE</scope>
    <source>
        <strain evidence="2">ChiGjej6B6-14162</strain>
    </source>
</reference>
<accession>A0A9D2BGR4</accession>
<comment type="caution">
    <text evidence="2">The sequence shown here is derived from an EMBL/GenBank/DDBJ whole genome shotgun (WGS) entry which is preliminary data.</text>
</comment>
<evidence type="ECO:0000259" key="1">
    <source>
        <dbReference type="Pfam" id="PF11396"/>
    </source>
</evidence>
<proteinExistence type="predicted"/>
<evidence type="ECO:0000313" key="2">
    <source>
        <dbReference type="EMBL" id="HIX74669.1"/>
    </source>
</evidence>
<dbReference type="Gene3D" id="3.10.450.360">
    <property type="match status" value="2"/>
</dbReference>
<dbReference type="Proteomes" id="UP000886740">
    <property type="component" value="Unassembled WGS sequence"/>
</dbReference>
<dbReference type="AlphaFoldDB" id="A0A9D2BGR4"/>
<feature type="domain" description="Putative beta-lactamase-inhibitor-like PepSY-like" evidence="1">
    <location>
        <begin position="60"/>
        <end position="149"/>
    </location>
</feature>
<dbReference type="EMBL" id="DXEL01000046">
    <property type="protein sequence ID" value="HIX74669.1"/>
    <property type="molecule type" value="Genomic_DNA"/>
</dbReference>
<dbReference type="InterPro" id="IPR021533">
    <property type="entry name" value="PepSY-like"/>
</dbReference>
<sequence length="281" mass="32246">MNVKSIFLVGTLACAALFTACDDDDNDDILYSNIPDKAITNLSQLYPDARQVEWDIEKDYFVADFHDGKHEVEAWFDQTGAWIMSETDITYNELPKAVINSFESGFYASWRVDDVDLLEQSGRGNIYVLDAESGEQEMTLHYSENGDLINEVPDGNQNRPIQPTPSPDAITNLIQERYPNATILEIDTDNRYTEVDILDNRIHKEVIFDAQEQWLYTEWEIRQTEVPAIVMNAFSASEYASYRIDDIHCVERIDGLYYAFDLELGDRDYIATFDAEGNLIK</sequence>
<feature type="domain" description="Putative beta-lactamase-inhibitor-like PepSY-like" evidence="1">
    <location>
        <begin position="193"/>
        <end position="281"/>
    </location>
</feature>
<reference evidence="2" key="2">
    <citation type="submission" date="2021-04" db="EMBL/GenBank/DDBJ databases">
        <authorList>
            <person name="Gilroy R."/>
        </authorList>
    </citation>
    <scope>NUCLEOTIDE SEQUENCE</scope>
    <source>
        <strain evidence="2">ChiGjej6B6-14162</strain>
    </source>
</reference>
<dbReference type="PROSITE" id="PS51257">
    <property type="entry name" value="PROKAR_LIPOPROTEIN"/>
    <property type="match status" value="1"/>
</dbReference>
<dbReference type="Pfam" id="PF11396">
    <property type="entry name" value="PepSY_like"/>
    <property type="match status" value="2"/>
</dbReference>